<dbReference type="EMBL" id="SWVK01000023">
    <property type="protein sequence ID" value="NFN36453.1"/>
    <property type="molecule type" value="Genomic_DNA"/>
</dbReference>
<comment type="caution">
    <text evidence="1">The sequence shown here is derived from an EMBL/GenBank/DDBJ whole genome shotgun (WGS) entry which is preliminary data.</text>
</comment>
<organism evidence="1 2">
    <name type="scientific">Clostridium botulinum</name>
    <dbReference type="NCBI Taxonomy" id="1491"/>
    <lineage>
        <taxon>Bacteria</taxon>
        <taxon>Bacillati</taxon>
        <taxon>Bacillota</taxon>
        <taxon>Clostridia</taxon>
        <taxon>Eubacteriales</taxon>
        <taxon>Clostridiaceae</taxon>
        <taxon>Clostridium</taxon>
    </lineage>
</organism>
<accession>A0A846K4W9</accession>
<gene>
    <name evidence="1" type="ORF">FDB51_15315</name>
</gene>
<dbReference type="AlphaFoldDB" id="A0A846K4W9"/>
<sequence>MRKDENINKVMNNQKSNTKYADKFWYNIGLRYFELFINIYPEQLNFHDDNLIKEIILSDKNLSMYKEPFLYVKEAIKMILSEFTVYNNISDREININEIIKFCEKRLTLKF</sequence>
<evidence type="ECO:0000313" key="2">
    <source>
        <dbReference type="Proteomes" id="UP000473681"/>
    </source>
</evidence>
<evidence type="ECO:0000313" key="1">
    <source>
        <dbReference type="EMBL" id="NFN36453.1"/>
    </source>
</evidence>
<reference evidence="1 2" key="1">
    <citation type="submission" date="2019-04" db="EMBL/GenBank/DDBJ databases">
        <title>Genome sequencing of Clostridium botulinum Groups I-IV and Clostridium butyricum.</title>
        <authorList>
            <person name="Brunt J."/>
            <person name="Van Vliet A.H.M."/>
            <person name="Stringer S.C."/>
            <person name="Carter A.T."/>
            <person name="Peck M.W."/>
        </authorList>
    </citation>
    <scope>NUCLEOTIDE SEQUENCE [LARGE SCALE GENOMIC DNA]</scope>
    <source>
        <strain evidence="1 2">CB-K-33E</strain>
    </source>
</reference>
<dbReference type="Proteomes" id="UP000473681">
    <property type="component" value="Unassembled WGS sequence"/>
</dbReference>
<proteinExistence type="predicted"/>
<protein>
    <submittedName>
        <fullName evidence="1">Uncharacterized protein</fullName>
    </submittedName>
</protein>
<name>A0A846K4W9_CLOBO</name>